<dbReference type="PANTHER" id="PTHR43547">
    <property type="entry name" value="TWO-COMPONENT HISTIDINE KINASE"/>
    <property type="match status" value="1"/>
</dbReference>
<dbReference type="InterPro" id="IPR003594">
    <property type="entry name" value="HATPase_dom"/>
</dbReference>
<dbReference type="EMBL" id="VOAH01000013">
    <property type="protein sequence ID" value="TVP39763.1"/>
    <property type="molecule type" value="Genomic_DNA"/>
</dbReference>
<dbReference type="Proteomes" id="UP000315289">
    <property type="component" value="Unassembled WGS sequence"/>
</dbReference>
<dbReference type="InterPro" id="IPR036890">
    <property type="entry name" value="HATPase_C_sf"/>
</dbReference>
<dbReference type="InterPro" id="IPR004358">
    <property type="entry name" value="Sig_transdc_His_kin-like_C"/>
</dbReference>
<dbReference type="Gene3D" id="3.30.565.10">
    <property type="entry name" value="Histidine kinase-like ATPase, C-terminal domain"/>
    <property type="match status" value="1"/>
</dbReference>
<dbReference type="CDD" id="cd00156">
    <property type="entry name" value="REC"/>
    <property type="match status" value="1"/>
</dbReference>
<protein>
    <submittedName>
        <fullName evidence="4">Putative Histidine kinase</fullName>
        <ecNumber evidence="4">2.7.13.3</ecNumber>
    </submittedName>
</protein>
<dbReference type="Gene3D" id="1.10.287.130">
    <property type="match status" value="1"/>
</dbReference>
<dbReference type="CDD" id="cd00082">
    <property type="entry name" value="HisKA"/>
    <property type="match status" value="1"/>
</dbReference>
<organism evidence="4 5">
    <name type="scientific">Candidatus Nitrosocosmicus arcticus</name>
    <dbReference type="NCBI Taxonomy" id="2035267"/>
    <lineage>
        <taxon>Archaea</taxon>
        <taxon>Nitrososphaerota</taxon>
        <taxon>Nitrososphaeria</taxon>
        <taxon>Nitrososphaerales</taxon>
        <taxon>Nitrososphaeraceae</taxon>
        <taxon>Candidatus Nitrosocosmicus</taxon>
    </lineage>
</organism>
<evidence type="ECO:0000256" key="1">
    <source>
        <dbReference type="ARBA" id="ARBA00022553"/>
    </source>
</evidence>
<evidence type="ECO:0000259" key="2">
    <source>
        <dbReference type="PROSITE" id="PS50109"/>
    </source>
</evidence>
<dbReference type="AlphaFoldDB" id="A0A557ST32"/>
<dbReference type="GO" id="GO:0000155">
    <property type="term" value="F:phosphorelay sensor kinase activity"/>
    <property type="evidence" value="ECO:0007669"/>
    <property type="project" value="InterPro"/>
</dbReference>
<dbReference type="PRINTS" id="PR00344">
    <property type="entry name" value="BCTRLSENSOR"/>
</dbReference>
<evidence type="ECO:0000313" key="4">
    <source>
        <dbReference type="EMBL" id="TVP39763.1"/>
    </source>
</evidence>
<dbReference type="InterPro" id="IPR036097">
    <property type="entry name" value="HisK_dim/P_sf"/>
</dbReference>
<dbReference type="InterPro" id="IPR005467">
    <property type="entry name" value="His_kinase_dom"/>
</dbReference>
<dbReference type="Pfam" id="PF00072">
    <property type="entry name" value="Response_reg"/>
    <property type="match status" value="1"/>
</dbReference>
<dbReference type="InterPro" id="IPR001789">
    <property type="entry name" value="Sig_transdc_resp-reg_receiver"/>
</dbReference>
<dbReference type="CDD" id="cd00075">
    <property type="entry name" value="HATPase"/>
    <property type="match status" value="1"/>
</dbReference>
<dbReference type="InterPro" id="IPR003661">
    <property type="entry name" value="HisK_dim/P_dom"/>
</dbReference>
<dbReference type="OrthoDB" id="342253at2157"/>
<dbReference type="SUPFAM" id="SSF55874">
    <property type="entry name" value="ATPase domain of HSP90 chaperone/DNA topoisomerase II/histidine kinase"/>
    <property type="match status" value="1"/>
</dbReference>
<dbReference type="SUPFAM" id="SSF52172">
    <property type="entry name" value="CheY-like"/>
    <property type="match status" value="1"/>
</dbReference>
<dbReference type="InterPro" id="IPR011006">
    <property type="entry name" value="CheY-like_superfamily"/>
</dbReference>
<feature type="domain" description="Histidine kinase" evidence="2">
    <location>
        <begin position="160"/>
        <end position="375"/>
    </location>
</feature>
<dbReference type="SMART" id="SM00388">
    <property type="entry name" value="HisKA"/>
    <property type="match status" value="1"/>
</dbReference>
<dbReference type="Pfam" id="PF02518">
    <property type="entry name" value="HATPase_c"/>
    <property type="match status" value="1"/>
</dbReference>
<keyword evidence="5" id="KW-1185">Reference proteome</keyword>
<dbReference type="RefSeq" id="WP_144733201.1">
    <property type="nucleotide sequence ID" value="NZ_ML675588.1"/>
</dbReference>
<feature type="domain" description="Response regulatory" evidence="3">
    <location>
        <begin position="392"/>
        <end position="508"/>
    </location>
</feature>
<dbReference type="SMART" id="SM00387">
    <property type="entry name" value="HATPase_c"/>
    <property type="match status" value="1"/>
</dbReference>
<comment type="caution">
    <text evidence="4">The sequence shown here is derived from an EMBL/GenBank/DDBJ whole genome shotgun (WGS) entry which is preliminary data.</text>
</comment>
<evidence type="ECO:0000313" key="5">
    <source>
        <dbReference type="Proteomes" id="UP000315289"/>
    </source>
</evidence>
<dbReference type="EC" id="2.7.13.3" evidence="4"/>
<reference evidence="4 5" key="1">
    <citation type="journal article" date="2019" name="Front. Microbiol.">
        <title>Ammonia Oxidation by the Arctic Terrestrial Thaumarchaeote Candidatus Nitrosocosmicus arcticus Is Stimulated by Increasing Temperatures.</title>
        <authorList>
            <person name="Alves R.J.E."/>
            <person name="Kerou M."/>
            <person name="Zappe A."/>
            <person name="Bittner R."/>
            <person name="Abby S.S."/>
            <person name="Schmidt H.A."/>
            <person name="Pfeifer K."/>
            <person name="Schleper C."/>
        </authorList>
    </citation>
    <scope>NUCLEOTIDE SEQUENCE [LARGE SCALE GENOMIC DNA]</scope>
    <source>
        <strain evidence="4 5">Kfb</strain>
    </source>
</reference>
<dbReference type="PANTHER" id="PTHR43547:SF2">
    <property type="entry name" value="HYBRID SIGNAL TRANSDUCTION HISTIDINE KINASE C"/>
    <property type="match status" value="1"/>
</dbReference>
<dbReference type="SUPFAM" id="SSF47384">
    <property type="entry name" value="Homodimeric domain of signal transducing histidine kinase"/>
    <property type="match status" value="1"/>
</dbReference>
<keyword evidence="4" id="KW-0418">Kinase</keyword>
<dbReference type="PROSITE" id="PS50109">
    <property type="entry name" value="HIS_KIN"/>
    <property type="match status" value="1"/>
</dbReference>
<keyword evidence="4" id="KW-0808">Transferase</keyword>
<dbReference type="Gene3D" id="3.40.50.2300">
    <property type="match status" value="1"/>
</dbReference>
<name>A0A557ST32_9ARCH</name>
<gene>
    <name evidence="4" type="ORF">NARC_130102</name>
</gene>
<evidence type="ECO:0000259" key="3">
    <source>
        <dbReference type="PROSITE" id="PS50110"/>
    </source>
</evidence>
<sequence>MDFNLDKIFERSDQQQVDIFLNSYYSFLFLKKNSFYDVIKSKSVANSPSIQLLISCKDSDQYDSIVDFFKPFKNVQVKNILSSAEPTEHMITVIVDQSQVYFLEIDYNTDKRIFTCKLSDTLTGDIVNFFNTLFVNIWNTIDKNIILEKRNIFQQDFVDIASHQLRNPILPIIGFSKTLKSKIEDPDMLDYLNIIIKNAEKLKNIANDILDISKIEANPLKLDFEIFDLCELLAIIARDYNQFSNKDSSGIRILFQSHPNVFIEADKEYIKQAFENILNNSYFFTKKNEGNKIIISVFENDDDFYANVLIEDEGPGIPDDDPERIFTKFYPNSGGAGLGLFISKKIVEIHGGSVVVGNRTDDIGAKFLIKIPLKGTNVPGQTDDNKSTGGLKLLIIDDFSENLETVKESIVSLGYDVDYFEDPYNAIESFVPGKYSFVFLGINIKGLDGFDLYDDLKKRDKKIKGYFMSSSKINKEAMEFLNNNMMYDHFIYKPLSLNAFVKILRNEQVN</sequence>
<proteinExistence type="predicted"/>
<dbReference type="PROSITE" id="PS50110">
    <property type="entry name" value="RESPONSE_REGULATORY"/>
    <property type="match status" value="1"/>
</dbReference>
<accession>A0A557ST32</accession>
<keyword evidence="1" id="KW-0597">Phosphoprotein</keyword>
<dbReference type="Pfam" id="PF00512">
    <property type="entry name" value="HisKA"/>
    <property type="match status" value="1"/>
</dbReference>